<name>A0A382FM04_9ZZZZ</name>
<feature type="non-terminal residue" evidence="2">
    <location>
        <position position="187"/>
    </location>
</feature>
<reference evidence="2" key="1">
    <citation type="submission" date="2018-05" db="EMBL/GenBank/DDBJ databases">
        <authorList>
            <person name="Lanie J.A."/>
            <person name="Ng W.-L."/>
            <person name="Kazmierczak K.M."/>
            <person name="Andrzejewski T.M."/>
            <person name="Davidsen T.M."/>
            <person name="Wayne K.J."/>
            <person name="Tettelin H."/>
            <person name="Glass J.I."/>
            <person name="Rusch D."/>
            <person name="Podicherti R."/>
            <person name="Tsui H.-C.T."/>
            <person name="Winkler M.E."/>
        </authorList>
    </citation>
    <scope>NUCLEOTIDE SEQUENCE</scope>
</reference>
<dbReference type="Gene3D" id="1.10.4080.10">
    <property type="entry name" value="ADP-ribosylation/Crystallin J1"/>
    <property type="match status" value="1"/>
</dbReference>
<proteinExistence type="predicted"/>
<keyword evidence="1" id="KW-0812">Transmembrane</keyword>
<feature type="transmembrane region" description="Helical" evidence="1">
    <location>
        <begin position="167"/>
        <end position="185"/>
    </location>
</feature>
<evidence type="ECO:0000256" key="1">
    <source>
        <dbReference type="SAM" id="Phobius"/>
    </source>
</evidence>
<sequence>MPDNQDYFSLSKTELKDKILGAWVGKSYGAMMGEPMEFDAQGEIYEGSLDIQPDAPKIWLHNEDDLYTNMAFLEILRDHGLHATQDNFADVFRKKDFMLWHANGQARQNLLEGIRPGLSGHPYYNPHADDIDFQIECDFIGIISPGLSESSQKISDKVGHIMNFGDGYYAGAFLVAMYAYAYLGASM</sequence>
<dbReference type="SUPFAM" id="SSF101478">
    <property type="entry name" value="ADP-ribosylglycohydrolase"/>
    <property type="match status" value="1"/>
</dbReference>
<organism evidence="2">
    <name type="scientific">marine metagenome</name>
    <dbReference type="NCBI Taxonomy" id="408172"/>
    <lineage>
        <taxon>unclassified sequences</taxon>
        <taxon>metagenomes</taxon>
        <taxon>ecological metagenomes</taxon>
    </lineage>
</organism>
<dbReference type="InterPro" id="IPR036705">
    <property type="entry name" value="Ribosyl_crysJ1_sf"/>
</dbReference>
<dbReference type="AlphaFoldDB" id="A0A382FM04"/>
<dbReference type="InterPro" id="IPR005502">
    <property type="entry name" value="Ribosyl_crysJ1"/>
</dbReference>
<evidence type="ECO:0000313" key="2">
    <source>
        <dbReference type="EMBL" id="SVB63679.1"/>
    </source>
</evidence>
<dbReference type="EMBL" id="UINC01050567">
    <property type="protein sequence ID" value="SVB63679.1"/>
    <property type="molecule type" value="Genomic_DNA"/>
</dbReference>
<accession>A0A382FM04</accession>
<keyword evidence="1" id="KW-1133">Transmembrane helix</keyword>
<keyword evidence="1" id="KW-0472">Membrane</keyword>
<protein>
    <submittedName>
        <fullName evidence="2">Uncharacterized protein</fullName>
    </submittedName>
</protein>
<dbReference type="Pfam" id="PF03747">
    <property type="entry name" value="ADP_ribosyl_GH"/>
    <property type="match status" value="1"/>
</dbReference>
<gene>
    <name evidence="2" type="ORF">METZ01_LOCUS216533</name>
</gene>